<evidence type="ECO:0000313" key="3">
    <source>
        <dbReference type="EMBL" id="KFH48950.1"/>
    </source>
</evidence>
<dbReference type="Proteomes" id="UP000029964">
    <property type="component" value="Unassembled WGS sequence"/>
</dbReference>
<evidence type="ECO:0000256" key="1">
    <source>
        <dbReference type="SAM" id="MobiDB-lite"/>
    </source>
</evidence>
<gene>
    <name evidence="3" type="ORF">ACRE_001280</name>
</gene>
<feature type="transmembrane region" description="Helical" evidence="2">
    <location>
        <begin position="356"/>
        <end position="377"/>
    </location>
</feature>
<dbReference type="STRING" id="857340.A0A086THW8"/>
<feature type="region of interest" description="Disordered" evidence="1">
    <location>
        <begin position="1"/>
        <end position="101"/>
    </location>
</feature>
<keyword evidence="2" id="KW-0812">Transmembrane</keyword>
<dbReference type="AlphaFoldDB" id="A0A086THW8"/>
<feature type="transmembrane region" description="Helical" evidence="2">
    <location>
        <begin position="383"/>
        <end position="403"/>
    </location>
</feature>
<dbReference type="OrthoDB" id="5394254at2759"/>
<dbReference type="EMBL" id="JPKY01000001">
    <property type="protein sequence ID" value="KFH48950.1"/>
    <property type="molecule type" value="Genomic_DNA"/>
</dbReference>
<reference evidence="4" key="1">
    <citation type="journal article" date="2014" name="Genome Announc.">
        <title>Genome sequence and annotation of Acremonium chrysogenum, producer of the beta-lactam antibiotic cephalosporin C.</title>
        <authorList>
            <person name="Terfehr D."/>
            <person name="Dahlmann T.A."/>
            <person name="Specht T."/>
            <person name="Zadra I."/>
            <person name="Kuernsteiner H."/>
            <person name="Kueck U."/>
        </authorList>
    </citation>
    <scope>NUCLEOTIDE SEQUENCE [LARGE SCALE GENOMIC DNA]</scope>
    <source>
        <strain evidence="4">ATCC 11550 / CBS 779.69 / DSM 880 / IAM 14645 / JCM 23072 / IMI 49137</strain>
    </source>
</reference>
<evidence type="ECO:0000256" key="2">
    <source>
        <dbReference type="SAM" id="Phobius"/>
    </source>
</evidence>
<protein>
    <submittedName>
        <fullName evidence="3">Uncharacterized protein</fullName>
    </submittedName>
</protein>
<accession>A0A086THW8</accession>
<organism evidence="3 4">
    <name type="scientific">Hapsidospora chrysogenum (strain ATCC 11550 / CBS 779.69 / DSM 880 / IAM 14645 / JCM 23072 / IMI 49137)</name>
    <name type="common">Acremonium chrysogenum</name>
    <dbReference type="NCBI Taxonomy" id="857340"/>
    <lineage>
        <taxon>Eukaryota</taxon>
        <taxon>Fungi</taxon>
        <taxon>Dikarya</taxon>
        <taxon>Ascomycota</taxon>
        <taxon>Pezizomycotina</taxon>
        <taxon>Sordariomycetes</taxon>
        <taxon>Hypocreomycetidae</taxon>
        <taxon>Hypocreales</taxon>
        <taxon>Bionectriaceae</taxon>
        <taxon>Hapsidospora</taxon>
    </lineage>
</organism>
<feature type="compositionally biased region" description="Acidic residues" evidence="1">
    <location>
        <begin position="71"/>
        <end position="85"/>
    </location>
</feature>
<evidence type="ECO:0000313" key="4">
    <source>
        <dbReference type="Proteomes" id="UP000029964"/>
    </source>
</evidence>
<proteinExistence type="predicted"/>
<keyword evidence="4" id="KW-1185">Reference proteome</keyword>
<feature type="compositionally biased region" description="Low complexity" evidence="1">
    <location>
        <begin position="16"/>
        <end position="42"/>
    </location>
</feature>
<keyword evidence="2" id="KW-1133">Transmembrane helix</keyword>
<keyword evidence="2" id="KW-0472">Membrane</keyword>
<feature type="transmembrane region" description="Helical" evidence="2">
    <location>
        <begin position="241"/>
        <end position="267"/>
    </location>
</feature>
<feature type="transmembrane region" description="Helical" evidence="2">
    <location>
        <begin position="287"/>
        <end position="308"/>
    </location>
</feature>
<comment type="caution">
    <text evidence="3">The sequence shown here is derived from an EMBL/GenBank/DDBJ whole genome shotgun (WGS) entry which is preliminary data.</text>
</comment>
<dbReference type="HOGENOM" id="CLU_042059_1_1_1"/>
<feature type="compositionally biased region" description="Basic and acidic residues" evidence="1">
    <location>
        <begin position="60"/>
        <end position="70"/>
    </location>
</feature>
<sequence length="406" mass="43324">MPPSRRATRADKQTDSAPSSVRSRTSASKRASAKAAEELAAGAGAGEEPPKSPKQKRQTKPRERKVPVKQDEEEEVKEEEEESDDVDKMPRQMGTVVPPKGPTRPKLPVWAQFPLLATLSFSMASMGYSLLGAVTKGELAAVSRSQDTWGEVAILAGWRLIELALAWFGGLDSLDAATLDLLSHGPSLYLLSAFYGLSPFTARASFIIETLSAAVPFYLLRPLSAVHNPNAKVYNRELASWGMQLYTGALSTGIYSVTIVLSLRYILPRVMVVYFAGIPSLEAAYGASYAALLPVTLQFGAAASNLIYAPFATTPKVEQDDKIGQFDPAAATLGETVAWNVLGYTAKTKVIVRRTALAVLVTAVNTYLALMMTIYGIEPTGAAAYAGVWAAATLLSGLGLAFVGGN</sequence>
<name>A0A086THW8_HAPC1</name>